<evidence type="ECO:0000313" key="2">
    <source>
        <dbReference type="Proteomes" id="UP000220828"/>
    </source>
</evidence>
<accession>A0A2H3KA80</accession>
<gene>
    <name evidence="1" type="ORF">B0A77_10700</name>
</gene>
<dbReference type="RefSeq" id="WP_097554429.1">
    <property type="nucleotide sequence ID" value="NZ_PCMW01000059.1"/>
</dbReference>
<comment type="caution">
    <text evidence="1">The sequence shown here is derived from an EMBL/GenBank/DDBJ whole genome shotgun (WGS) entry which is preliminary data.</text>
</comment>
<name>A0A2H3KA80_9FLAO</name>
<dbReference type="Proteomes" id="UP000220828">
    <property type="component" value="Unassembled WGS sequence"/>
</dbReference>
<reference evidence="1 2" key="1">
    <citation type="submission" date="2017-09" db="EMBL/GenBank/DDBJ databases">
        <title>Whole genomes of Flavobacteriaceae.</title>
        <authorList>
            <person name="Stine C."/>
            <person name="Li C."/>
            <person name="Tadesse D."/>
        </authorList>
    </citation>
    <scope>NUCLEOTIDE SEQUENCE [LARGE SCALE GENOMIC DNA]</scope>
    <source>
        <strain evidence="1 2">ATCC 35036</strain>
    </source>
</reference>
<dbReference type="AlphaFoldDB" id="A0A2H3KA80"/>
<evidence type="ECO:0000313" key="1">
    <source>
        <dbReference type="EMBL" id="PDS23486.1"/>
    </source>
</evidence>
<dbReference type="OrthoDB" id="1030692at2"/>
<protein>
    <submittedName>
        <fullName evidence="1">Uncharacterized protein</fullName>
    </submittedName>
</protein>
<organism evidence="1 2">
    <name type="scientific">Flavobacterium branchiophilum</name>
    <dbReference type="NCBI Taxonomy" id="55197"/>
    <lineage>
        <taxon>Bacteria</taxon>
        <taxon>Pseudomonadati</taxon>
        <taxon>Bacteroidota</taxon>
        <taxon>Flavobacteriia</taxon>
        <taxon>Flavobacteriales</taxon>
        <taxon>Flavobacteriaceae</taxon>
        <taxon>Flavobacterium</taxon>
    </lineage>
</organism>
<dbReference type="EMBL" id="PCMW01000059">
    <property type="protein sequence ID" value="PDS23486.1"/>
    <property type="molecule type" value="Genomic_DNA"/>
</dbReference>
<sequence length="167" mass="19013">MSVNFLKTDCKEASRSDDLFGICDDQNNTAAYTDLANPSKWIAKVINEKNIDVSFTAIDNCIIILKEGTKDKESTCDGMLTFGNSIYLVELKKQINGGWIPEAVAQLENTIKLLLSNHNLTEFKYKKAFACNRKHPNFKTMDNEFSKRFFARTNGFRIDIQAEIKIK</sequence>
<proteinExistence type="predicted"/>